<evidence type="ECO:0000313" key="2">
    <source>
        <dbReference type="EMBL" id="TCS43254.1"/>
    </source>
</evidence>
<evidence type="ECO:0000259" key="1">
    <source>
        <dbReference type="PROSITE" id="PS50983"/>
    </source>
</evidence>
<dbReference type="RefSeq" id="WP_165901797.1">
    <property type="nucleotide sequence ID" value="NZ_SLZR01000002.1"/>
</dbReference>
<sequence>MSDAIKPLISTFLFTVLAVFSQAETQYPLTVTDDQGNRITLTTQPAKISSKTLFTDELLLNLVAPEQLSSITHIATDETFSNIADKVPPAVQQLDLNVEAILANAPDILFAANWSESDKIRQLRAVGVPVYLINTPFTLADIQQKIRTLGELLNLADEADALIEQMNLELASLAPLKEQILQQGWVALDYNSWGTANGKNTTWQAVLDNSGLINGAAGFEAGAFGQVALSKELIVAVNPDVLFLPGWIYGEHNSAQAFYDQVVNDPALASVPAIRHGRVYPVPENLRGTYSQYLVQTIRFVTETVYQDIAH</sequence>
<dbReference type="InterPro" id="IPR050902">
    <property type="entry name" value="ABC_Transporter_SBP"/>
</dbReference>
<dbReference type="SUPFAM" id="SSF53807">
    <property type="entry name" value="Helical backbone' metal receptor"/>
    <property type="match status" value="1"/>
</dbReference>
<dbReference type="PANTHER" id="PTHR30535:SF34">
    <property type="entry name" value="MOLYBDATE-BINDING PROTEIN MOLA"/>
    <property type="match status" value="1"/>
</dbReference>
<accession>A0A4R3IB93</accession>
<feature type="domain" description="Fe/B12 periplasmic-binding" evidence="1">
    <location>
        <begin position="47"/>
        <end position="311"/>
    </location>
</feature>
<dbReference type="PROSITE" id="PS50983">
    <property type="entry name" value="FE_B12_PBP"/>
    <property type="match status" value="1"/>
</dbReference>
<name>A0A4R3IB93_9GAMM</name>
<dbReference type="AlphaFoldDB" id="A0A4R3IB93"/>
<evidence type="ECO:0000313" key="3">
    <source>
        <dbReference type="Proteomes" id="UP000295793"/>
    </source>
</evidence>
<keyword evidence="3" id="KW-1185">Reference proteome</keyword>
<dbReference type="Gene3D" id="3.40.50.1980">
    <property type="entry name" value="Nitrogenase molybdenum iron protein domain"/>
    <property type="match status" value="2"/>
</dbReference>
<reference evidence="2 3" key="1">
    <citation type="submission" date="2019-03" db="EMBL/GenBank/DDBJ databases">
        <title>Genomic Encyclopedia of Archaeal and Bacterial Type Strains, Phase II (KMG-II): from individual species to whole genera.</title>
        <authorList>
            <person name="Goeker M."/>
        </authorList>
    </citation>
    <scope>NUCLEOTIDE SEQUENCE [LARGE SCALE GENOMIC DNA]</scope>
    <source>
        <strain evidence="2 3">DSM 15388</strain>
    </source>
</reference>
<dbReference type="Pfam" id="PF01497">
    <property type="entry name" value="Peripla_BP_2"/>
    <property type="match status" value="1"/>
</dbReference>
<dbReference type="PANTHER" id="PTHR30535">
    <property type="entry name" value="VITAMIN B12-BINDING PROTEIN"/>
    <property type="match status" value="1"/>
</dbReference>
<proteinExistence type="predicted"/>
<dbReference type="InterPro" id="IPR002491">
    <property type="entry name" value="ABC_transptr_periplasmic_BD"/>
</dbReference>
<comment type="caution">
    <text evidence="2">The sequence shown here is derived from an EMBL/GenBank/DDBJ whole genome shotgun (WGS) entry which is preliminary data.</text>
</comment>
<organism evidence="2 3">
    <name type="scientific">Reinekea marinisedimentorum</name>
    <dbReference type="NCBI Taxonomy" id="230495"/>
    <lineage>
        <taxon>Bacteria</taxon>
        <taxon>Pseudomonadati</taxon>
        <taxon>Pseudomonadota</taxon>
        <taxon>Gammaproteobacteria</taxon>
        <taxon>Oceanospirillales</taxon>
        <taxon>Saccharospirillaceae</taxon>
        <taxon>Reinekea</taxon>
    </lineage>
</organism>
<dbReference type="Proteomes" id="UP000295793">
    <property type="component" value="Unassembled WGS sequence"/>
</dbReference>
<dbReference type="EMBL" id="SLZR01000002">
    <property type="protein sequence ID" value="TCS43254.1"/>
    <property type="molecule type" value="Genomic_DNA"/>
</dbReference>
<dbReference type="GO" id="GO:0071281">
    <property type="term" value="P:cellular response to iron ion"/>
    <property type="evidence" value="ECO:0007669"/>
    <property type="project" value="TreeGrafter"/>
</dbReference>
<protein>
    <submittedName>
        <fullName evidence="2">Iron complex transport system substrate-binding protein</fullName>
    </submittedName>
</protein>
<gene>
    <name evidence="2" type="ORF">BCF53_102280</name>
</gene>